<feature type="domain" description="PAS" evidence="2">
    <location>
        <begin position="3"/>
        <end position="80"/>
    </location>
</feature>
<dbReference type="Pfam" id="PF08448">
    <property type="entry name" value="PAS_4"/>
    <property type="match status" value="1"/>
</dbReference>
<dbReference type="InterPro" id="IPR013656">
    <property type="entry name" value="PAS_4"/>
</dbReference>
<dbReference type="Gene3D" id="3.60.40.10">
    <property type="entry name" value="PPM-type phosphatase domain"/>
    <property type="match status" value="1"/>
</dbReference>
<dbReference type="SUPFAM" id="SSF55785">
    <property type="entry name" value="PYP-like sensor domain (PAS domain)"/>
    <property type="match status" value="1"/>
</dbReference>
<gene>
    <name evidence="3" type="ORF">GCM10022207_64070</name>
</gene>
<evidence type="ECO:0000313" key="4">
    <source>
        <dbReference type="Proteomes" id="UP001501563"/>
    </source>
</evidence>
<dbReference type="PANTHER" id="PTHR43156">
    <property type="entry name" value="STAGE II SPORULATION PROTEIN E-RELATED"/>
    <property type="match status" value="1"/>
</dbReference>
<dbReference type="InterPro" id="IPR036457">
    <property type="entry name" value="PPM-type-like_dom_sf"/>
</dbReference>
<dbReference type="PROSITE" id="PS50112">
    <property type="entry name" value="PAS"/>
    <property type="match status" value="1"/>
</dbReference>
<dbReference type="InterPro" id="IPR052016">
    <property type="entry name" value="Bact_Sigma-Reg"/>
</dbReference>
<dbReference type="SMART" id="SM00091">
    <property type="entry name" value="PAS"/>
    <property type="match status" value="1"/>
</dbReference>
<evidence type="ECO:0000259" key="2">
    <source>
        <dbReference type="PROSITE" id="PS50112"/>
    </source>
</evidence>
<dbReference type="InterPro" id="IPR001932">
    <property type="entry name" value="PPM-type_phosphatase-like_dom"/>
</dbReference>
<dbReference type="Gene3D" id="3.30.450.20">
    <property type="entry name" value="PAS domain"/>
    <property type="match status" value="1"/>
</dbReference>
<sequence length="409" mass="44876">MMPEINFEILFDAAPNPYLVMDRNLVIGYANRAYMQVTGRARRELVGRPVFDVFPDIRARTTIDGLSPVKASLLRVLDSGEPDPLTLQRYDILAPGSRDRYEERWWYGAHVPVPGPDGTVQWIIQQSEDVTDYVLARRHGALPGIQDEAVEAELYNRTRALQGCNDQLRRAHAREREVAVTLQEAMLEDPDLSRHDNVTVRYIPAVQSLHVGGDWFDVVDVPPDRCSVAIGDVVGHGLQAAALMGMLRSALSGASRAIHSPAGALEVLGRYAESIDGALNTTVATALIDARPRRIIYSVAGHPPPVLMHSDGRFELLDQATGPPLGIAPLHLPRPQVSVDYTPGDTLVMYTDGLIERRGRDIDAGLALMIEELVRCCALGHEQTADALLDCMEVAHGGDDDIALIVVRL</sequence>
<dbReference type="InterPro" id="IPR000014">
    <property type="entry name" value="PAS"/>
</dbReference>
<dbReference type="PANTHER" id="PTHR43156:SF2">
    <property type="entry name" value="STAGE II SPORULATION PROTEIN E"/>
    <property type="match status" value="1"/>
</dbReference>
<accession>A0ABP7KV02</accession>
<evidence type="ECO:0000256" key="1">
    <source>
        <dbReference type="ARBA" id="ARBA00022801"/>
    </source>
</evidence>
<proteinExistence type="predicted"/>
<keyword evidence="4" id="KW-1185">Reference proteome</keyword>
<comment type="caution">
    <text evidence="3">The sequence shown here is derived from an EMBL/GenBank/DDBJ whole genome shotgun (WGS) entry which is preliminary data.</text>
</comment>
<protein>
    <recommendedName>
        <fullName evidence="2">PAS domain-containing protein</fullName>
    </recommendedName>
</protein>
<dbReference type="SUPFAM" id="SSF81606">
    <property type="entry name" value="PP2C-like"/>
    <property type="match status" value="1"/>
</dbReference>
<reference evidence="4" key="1">
    <citation type="journal article" date="2019" name="Int. J. Syst. Evol. Microbiol.">
        <title>The Global Catalogue of Microorganisms (GCM) 10K type strain sequencing project: providing services to taxonomists for standard genome sequencing and annotation.</title>
        <authorList>
            <consortium name="The Broad Institute Genomics Platform"/>
            <consortium name="The Broad Institute Genome Sequencing Center for Infectious Disease"/>
            <person name="Wu L."/>
            <person name="Ma J."/>
        </authorList>
    </citation>
    <scope>NUCLEOTIDE SEQUENCE [LARGE SCALE GENOMIC DNA]</scope>
    <source>
        <strain evidence="4">JCM 16578</strain>
    </source>
</reference>
<evidence type="ECO:0000313" key="3">
    <source>
        <dbReference type="EMBL" id="GAA3887832.1"/>
    </source>
</evidence>
<dbReference type="Pfam" id="PF07228">
    <property type="entry name" value="SpoIIE"/>
    <property type="match status" value="1"/>
</dbReference>
<organism evidence="3 4">
    <name type="scientific">Streptomyces lannensis</name>
    <dbReference type="NCBI Taxonomy" id="766498"/>
    <lineage>
        <taxon>Bacteria</taxon>
        <taxon>Bacillati</taxon>
        <taxon>Actinomycetota</taxon>
        <taxon>Actinomycetes</taxon>
        <taxon>Kitasatosporales</taxon>
        <taxon>Streptomycetaceae</taxon>
        <taxon>Streptomyces</taxon>
    </lineage>
</organism>
<dbReference type="InterPro" id="IPR035965">
    <property type="entry name" value="PAS-like_dom_sf"/>
</dbReference>
<name>A0ABP7KV02_9ACTN</name>
<keyword evidence="1" id="KW-0378">Hydrolase</keyword>
<dbReference type="Proteomes" id="UP001501563">
    <property type="component" value="Unassembled WGS sequence"/>
</dbReference>
<dbReference type="EMBL" id="BAAAZA010000023">
    <property type="protein sequence ID" value="GAA3887832.1"/>
    <property type="molecule type" value="Genomic_DNA"/>
</dbReference>
<dbReference type="CDD" id="cd00130">
    <property type="entry name" value="PAS"/>
    <property type="match status" value="1"/>
</dbReference>
<dbReference type="SMART" id="SM00331">
    <property type="entry name" value="PP2C_SIG"/>
    <property type="match status" value="1"/>
</dbReference>
<dbReference type="RefSeq" id="WP_345552828.1">
    <property type="nucleotide sequence ID" value="NZ_BAAAZA010000023.1"/>
</dbReference>